<evidence type="ECO:0000256" key="1">
    <source>
        <dbReference type="SAM" id="MobiDB-lite"/>
    </source>
</evidence>
<feature type="compositionally biased region" description="Basic residues" evidence="1">
    <location>
        <begin position="198"/>
        <end position="209"/>
    </location>
</feature>
<evidence type="ECO:0000313" key="3">
    <source>
        <dbReference type="Proteomes" id="UP001497472"/>
    </source>
</evidence>
<sequence length="495" mass="54177">MRKLGDKINARIEGLEPRLNPAPRIRPPLSADKKKEGERIGKDLPIAIAAPEPATATGPEIERKKKSKSKKKKGKAPERVENAVEPGSTDPTHSSVSAAMSQSRAPSRPPNPDSLEENWVTVHTIFDCSAWDSQRGTMLRITGLDRPRRNPLSLQDLVQSMVSEESKWKAVQAFCEEVLKAKEDTERAREIEPGATLQRRRRTGRRRRNYANAPPPLAADRRRKEKETVAQATPVATVVAPGPEKEKKKAKKAKNKEDPRPPNPDSLEETWATVVKRKKTKEKSHPQPQPGKATKAKKSPKAKAKPKLRTPRSSAIVLTLTDEGKEKAMLTYQKALLIARSKIDLKEITGLETLRVRKAATGATVLELPGANSGSKADALAEKLGTLFGGKMKVTRPAKTVDIRISGIDESVGELELQDAVAKKGGCQFNDVKIGQKRDDRGSYGNIGRRRPRRRYARASCATSALGSGLGKGLADTSPLTEQSSGRRALGWFSG</sequence>
<feature type="compositionally biased region" description="Low complexity" evidence="1">
    <location>
        <begin position="45"/>
        <end position="59"/>
    </location>
</feature>
<dbReference type="AlphaFoldDB" id="A0AAV1JDR7"/>
<gene>
    <name evidence="2" type="ORF">LNINA_LOCUS5934</name>
</gene>
<organism evidence="2 3">
    <name type="scientific">Leptosia nina</name>
    <dbReference type="NCBI Taxonomy" id="320188"/>
    <lineage>
        <taxon>Eukaryota</taxon>
        <taxon>Metazoa</taxon>
        <taxon>Ecdysozoa</taxon>
        <taxon>Arthropoda</taxon>
        <taxon>Hexapoda</taxon>
        <taxon>Insecta</taxon>
        <taxon>Pterygota</taxon>
        <taxon>Neoptera</taxon>
        <taxon>Endopterygota</taxon>
        <taxon>Lepidoptera</taxon>
        <taxon>Glossata</taxon>
        <taxon>Ditrysia</taxon>
        <taxon>Papilionoidea</taxon>
        <taxon>Pieridae</taxon>
        <taxon>Pierinae</taxon>
        <taxon>Leptosia</taxon>
    </lineage>
</organism>
<name>A0AAV1JDR7_9NEOP</name>
<feature type="region of interest" description="Disordered" evidence="1">
    <location>
        <begin position="465"/>
        <end position="495"/>
    </location>
</feature>
<feature type="compositionally biased region" description="Basic and acidic residues" evidence="1">
    <location>
        <begin position="1"/>
        <end position="16"/>
    </location>
</feature>
<feature type="compositionally biased region" description="Basic residues" evidence="1">
    <location>
        <begin position="294"/>
        <end position="310"/>
    </location>
</feature>
<feature type="compositionally biased region" description="Basic residues" evidence="1">
    <location>
        <begin position="64"/>
        <end position="74"/>
    </location>
</feature>
<evidence type="ECO:0008006" key="4">
    <source>
        <dbReference type="Google" id="ProtNLM"/>
    </source>
</evidence>
<feature type="region of interest" description="Disordered" evidence="1">
    <location>
        <begin position="184"/>
        <end position="311"/>
    </location>
</feature>
<keyword evidence="3" id="KW-1185">Reference proteome</keyword>
<feature type="compositionally biased region" description="Low complexity" evidence="1">
    <location>
        <begin position="229"/>
        <end position="242"/>
    </location>
</feature>
<feature type="compositionally biased region" description="Basic and acidic residues" evidence="1">
    <location>
        <begin position="31"/>
        <end position="42"/>
    </location>
</feature>
<feature type="compositionally biased region" description="Polar residues" evidence="1">
    <location>
        <begin position="89"/>
        <end position="105"/>
    </location>
</feature>
<accession>A0AAV1JDR7</accession>
<dbReference type="Proteomes" id="UP001497472">
    <property type="component" value="Unassembled WGS sequence"/>
</dbReference>
<protein>
    <recommendedName>
        <fullName evidence="4">Gag-like protein</fullName>
    </recommendedName>
</protein>
<feature type="compositionally biased region" description="Basic and acidic residues" evidence="1">
    <location>
        <begin position="219"/>
        <end position="228"/>
    </location>
</feature>
<dbReference type="EMBL" id="CAVLEF010000008">
    <property type="protein sequence ID" value="CAK1546357.1"/>
    <property type="molecule type" value="Genomic_DNA"/>
</dbReference>
<evidence type="ECO:0000313" key="2">
    <source>
        <dbReference type="EMBL" id="CAK1546357.1"/>
    </source>
</evidence>
<comment type="caution">
    <text evidence="2">The sequence shown here is derived from an EMBL/GenBank/DDBJ whole genome shotgun (WGS) entry which is preliminary data.</text>
</comment>
<proteinExistence type="predicted"/>
<feature type="region of interest" description="Disordered" evidence="1">
    <location>
        <begin position="1"/>
        <end position="115"/>
    </location>
</feature>
<reference evidence="2 3" key="1">
    <citation type="submission" date="2023-11" db="EMBL/GenBank/DDBJ databases">
        <authorList>
            <person name="Okamura Y."/>
        </authorList>
    </citation>
    <scope>NUCLEOTIDE SEQUENCE [LARGE SCALE GENOMIC DNA]</scope>
</reference>